<name>A0A1M7TKD6_9BACT</name>
<sequence>MERMLLKMAAQLNSLDEASLMNLWQELAEKVEDFEPTKRWEEQALALGMIQALHMKNQLFNYNLATLHRKDKDMAEDVNFLAGFDRKNTKQKDSESSESNDKEPLVQCKVLQFRPRD</sequence>
<feature type="compositionally biased region" description="Basic and acidic residues" evidence="1">
    <location>
        <begin position="85"/>
        <end position="104"/>
    </location>
</feature>
<protein>
    <submittedName>
        <fullName evidence="2">Uncharacterized protein</fullName>
    </submittedName>
</protein>
<gene>
    <name evidence="2" type="ORF">SAMN02745728_02161</name>
</gene>
<dbReference type="OrthoDB" id="5457538at2"/>
<evidence type="ECO:0000256" key="1">
    <source>
        <dbReference type="SAM" id="MobiDB-lite"/>
    </source>
</evidence>
<dbReference type="EMBL" id="FRDI01000014">
    <property type="protein sequence ID" value="SHN71199.1"/>
    <property type="molecule type" value="Genomic_DNA"/>
</dbReference>
<dbReference type="Proteomes" id="UP000186469">
    <property type="component" value="Unassembled WGS sequence"/>
</dbReference>
<dbReference type="AlphaFoldDB" id="A0A1M7TKD6"/>
<evidence type="ECO:0000313" key="2">
    <source>
        <dbReference type="EMBL" id="SHN71199.1"/>
    </source>
</evidence>
<reference evidence="2 3" key="1">
    <citation type="submission" date="2016-12" db="EMBL/GenBank/DDBJ databases">
        <authorList>
            <person name="Song W.-J."/>
            <person name="Kurnit D.M."/>
        </authorList>
    </citation>
    <scope>NUCLEOTIDE SEQUENCE [LARGE SCALE GENOMIC DNA]</scope>
    <source>
        <strain evidence="2 3">DSM 11393</strain>
    </source>
</reference>
<feature type="region of interest" description="Disordered" evidence="1">
    <location>
        <begin position="85"/>
        <end position="107"/>
    </location>
</feature>
<proteinExistence type="predicted"/>
<dbReference type="RefSeq" id="WP_072697835.1">
    <property type="nucleotide sequence ID" value="NZ_FRDI01000014.1"/>
</dbReference>
<evidence type="ECO:0000313" key="3">
    <source>
        <dbReference type="Proteomes" id="UP000186469"/>
    </source>
</evidence>
<organism evidence="2 3">
    <name type="scientific">Desulfovibrio litoralis DSM 11393</name>
    <dbReference type="NCBI Taxonomy" id="1121455"/>
    <lineage>
        <taxon>Bacteria</taxon>
        <taxon>Pseudomonadati</taxon>
        <taxon>Thermodesulfobacteriota</taxon>
        <taxon>Desulfovibrionia</taxon>
        <taxon>Desulfovibrionales</taxon>
        <taxon>Desulfovibrionaceae</taxon>
        <taxon>Desulfovibrio</taxon>
    </lineage>
</organism>
<accession>A0A1M7TKD6</accession>
<keyword evidence="3" id="KW-1185">Reference proteome</keyword>